<dbReference type="EMBL" id="CABDUW010000011">
    <property type="protein sequence ID" value="VTJ51898.1"/>
    <property type="molecule type" value="Genomic_DNA"/>
</dbReference>
<protein>
    <submittedName>
        <fullName evidence="2">Uncharacterized protein</fullName>
    </submittedName>
</protein>
<organism evidence="2 3">
    <name type="scientific">Marmota monax</name>
    <name type="common">Woodchuck</name>
    <dbReference type="NCBI Taxonomy" id="9995"/>
    <lineage>
        <taxon>Eukaryota</taxon>
        <taxon>Metazoa</taxon>
        <taxon>Chordata</taxon>
        <taxon>Craniata</taxon>
        <taxon>Vertebrata</taxon>
        <taxon>Euteleostomi</taxon>
        <taxon>Mammalia</taxon>
        <taxon>Eutheria</taxon>
        <taxon>Euarchontoglires</taxon>
        <taxon>Glires</taxon>
        <taxon>Rodentia</taxon>
        <taxon>Sciuromorpha</taxon>
        <taxon>Sciuridae</taxon>
        <taxon>Xerinae</taxon>
        <taxon>Marmotini</taxon>
        <taxon>Marmota</taxon>
    </lineage>
</organism>
<evidence type="ECO:0000313" key="2">
    <source>
        <dbReference type="EMBL" id="VTJ51898.1"/>
    </source>
</evidence>
<sequence>MAKLFSKPAPPHPSGPARKGRGPRSSLGGTGGGWALRRPPCRGSRQRRTHPPQVHAAGLQARKAPPDRCGARRGNSLPYGKPEGLSCRQLHAGCGRGRANPEQRGTFEPRGTPIRADRKHGLVPFSVTGLLRPGAGLAAVPGASAARNAAPGPQAGPGAPLTAAGDGSRGPPTAKPVGRRPDAVRSSRG</sequence>
<proteinExistence type="predicted"/>
<gene>
    <name evidence="2" type="ORF">MONAX_5E006872</name>
</gene>
<name>A0A5E4A459_MARMO</name>
<accession>A0A5E4A459</accession>
<feature type="compositionally biased region" description="Low complexity" evidence="1">
    <location>
        <begin position="142"/>
        <end position="166"/>
    </location>
</feature>
<feature type="compositionally biased region" description="Basic and acidic residues" evidence="1">
    <location>
        <begin position="179"/>
        <end position="189"/>
    </location>
</feature>
<dbReference type="Proteomes" id="UP000335636">
    <property type="component" value="Unassembled WGS sequence"/>
</dbReference>
<dbReference type="AlphaFoldDB" id="A0A5E4A459"/>
<feature type="region of interest" description="Disordered" evidence="1">
    <location>
        <begin position="1"/>
        <end position="120"/>
    </location>
</feature>
<keyword evidence="3" id="KW-1185">Reference proteome</keyword>
<evidence type="ECO:0000256" key="1">
    <source>
        <dbReference type="SAM" id="MobiDB-lite"/>
    </source>
</evidence>
<reference evidence="2" key="1">
    <citation type="submission" date="2019-04" db="EMBL/GenBank/DDBJ databases">
        <authorList>
            <person name="Alioto T."/>
            <person name="Alioto T."/>
        </authorList>
    </citation>
    <scope>NUCLEOTIDE SEQUENCE [LARGE SCALE GENOMIC DNA]</scope>
</reference>
<comment type="caution">
    <text evidence="2">The sequence shown here is derived from an EMBL/GenBank/DDBJ whole genome shotgun (WGS) entry which is preliminary data.</text>
</comment>
<feature type="region of interest" description="Disordered" evidence="1">
    <location>
        <begin position="142"/>
        <end position="189"/>
    </location>
</feature>
<evidence type="ECO:0000313" key="3">
    <source>
        <dbReference type="Proteomes" id="UP000335636"/>
    </source>
</evidence>